<dbReference type="KEGG" id="pph:Ppha_0208"/>
<dbReference type="GO" id="GO:0016020">
    <property type="term" value="C:membrane"/>
    <property type="evidence" value="ECO:0007669"/>
    <property type="project" value="UniProtKB-SubCell"/>
</dbReference>
<dbReference type="STRING" id="324925.Ppha_0208"/>
<dbReference type="AlphaFoldDB" id="B4SBC4"/>
<keyword evidence="5 6" id="KW-0472">Membrane</keyword>
<dbReference type="eggNOG" id="COG0401">
    <property type="taxonomic scope" value="Bacteria"/>
</dbReference>
<dbReference type="RefSeq" id="WP_012507041.1">
    <property type="nucleotide sequence ID" value="NC_011060.1"/>
</dbReference>
<feature type="transmembrane region" description="Helical" evidence="6">
    <location>
        <begin position="28"/>
        <end position="48"/>
    </location>
</feature>
<organism evidence="7 8">
    <name type="scientific">Pelodictyon phaeoclathratiforme (strain DSM 5477 / BU-1)</name>
    <dbReference type="NCBI Taxonomy" id="324925"/>
    <lineage>
        <taxon>Bacteria</taxon>
        <taxon>Pseudomonadati</taxon>
        <taxon>Chlorobiota</taxon>
        <taxon>Chlorobiia</taxon>
        <taxon>Chlorobiales</taxon>
        <taxon>Chlorobiaceae</taxon>
        <taxon>Chlorobium/Pelodictyon group</taxon>
        <taxon>Pelodictyon</taxon>
    </lineage>
</organism>
<evidence type="ECO:0000256" key="1">
    <source>
        <dbReference type="ARBA" id="ARBA00004370"/>
    </source>
</evidence>
<sequence>MDIRRWILAVVLPPAAVTNKEAGTIMLTGLLTLFGWLPGAAFAIFMMLQEQRQVKA</sequence>
<dbReference type="OrthoDB" id="2692128at2"/>
<gene>
    <name evidence="7" type="ordered locus">Ppha_0208</name>
</gene>
<dbReference type="Pfam" id="PF01679">
    <property type="entry name" value="Pmp3"/>
    <property type="match status" value="1"/>
</dbReference>
<dbReference type="Proteomes" id="UP000002724">
    <property type="component" value="Chromosome"/>
</dbReference>
<name>B4SBC4_PELPB</name>
<protein>
    <submittedName>
        <fullName evidence="7">Ric1 protein</fullName>
    </submittedName>
</protein>
<keyword evidence="4 6" id="KW-1133">Transmembrane helix</keyword>
<reference evidence="7 8" key="1">
    <citation type="submission" date="2008-06" db="EMBL/GenBank/DDBJ databases">
        <title>Complete sequence of Pelodictyon phaeoclathratiforme BU-1.</title>
        <authorList>
            <consortium name="US DOE Joint Genome Institute"/>
            <person name="Lucas S."/>
            <person name="Copeland A."/>
            <person name="Lapidus A."/>
            <person name="Glavina del Rio T."/>
            <person name="Dalin E."/>
            <person name="Tice H."/>
            <person name="Bruce D."/>
            <person name="Goodwin L."/>
            <person name="Pitluck S."/>
            <person name="Schmutz J."/>
            <person name="Larimer F."/>
            <person name="Land M."/>
            <person name="Hauser L."/>
            <person name="Kyrpides N."/>
            <person name="Mikhailova N."/>
            <person name="Liu Z."/>
            <person name="Li T."/>
            <person name="Zhao F."/>
            <person name="Overmann J."/>
            <person name="Bryant D.A."/>
            <person name="Richardson P."/>
        </authorList>
    </citation>
    <scope>NUCLEOTIDE SEQUENCE [LARGE SCALE GENOMIC DNA]</scope>
    <source>
        <strain evidence="8">DSM 5477 / BU-1</strain>
    </source>
</reference>
<dbReference type="EMBL" id="CP001110">
    <property type="protein sequence ID" value="ACF42545.1"/>
    <property type="molecule type" value="Genomic_DNA"/>
</dbReference>
<keyword evidence="8" id="KW-1185">Reference proteome</keyword>
<accession>B4SBC4</accession>
<evidence type="ECO:0000256" key="6">
    <source>
        <dbReference type="SAM" id="Phobius"/>
    </source>
</evidence>
<evidence type="ECO:0000256" key="5">
    <source>
        <dbReference type="ARBA" id="ARBA00023136"/>
    </source>
</evidence>
<evidence type="ECO:0000256" key="3">
    <source>
        <dbReference type="ARBA" id="ARBA00022692"/>
    </source>
</evidence>
<evidence type="ECO:0000313" key="7">
    <source>
        <dbReference type="EMBL" id="ACF42545.1"/>
    </source>
</evidence>
<keyword evidence="3 6" id="KW-0812">Transmembrane</keyword>
<comment type="subcellular location">
    <subcellularLocation>
        <location evidence="1">Membrane</location>
    </subcellularLocation>
</comment>
<dbReference type="InterPro" id="IPR000612">
    <property type="entry name" value="PMP3"/>
</dbReference>
<comment type="similarity">
    <text evidence="2">Belongs to the UPF0057 (PMP3) family.</text>
</comment>
<evidence type="ECO:0000256" key="4">
    <source>
        <dbReference type="ARBA" id="ARBA00022989"/>
    </source>
</evidence>
<dbReference type="HOGENOM" id="CLU_107649_9_0_10"/>
<evidence type="ECO:0000256" key="2">
    <source>
        <dbReference type="ARBA" id="ARBA00009530"/>
    </source>
</evidence>
<proteinExistence type="inferred from homology"/>
<evidence type="ECO:0000313" key="8">
    <source>
        <dbReference type="Proteomes" id="UP000002724"/>
    </source>
</evidence>